<sequence>MKFSRIMLAIAMPFLLASCLYSPGKFTSAMDVKADGRFSFHYKGEIVFLSLFQMMNEGKSSTFDDGKCWGPLPDAPGDGAGEAAAEASYGMVERSTDSGKIETVDPDADAPAVVVPSAEWKERDCTKEELAERAEQKVQRQARDKEEAQKFEQLLGFNPEDEKSMQAFAAQMTKLAGWKSVVYRGKGIFDVDYQIAGTLDRDFVFPVYPEATYVYPMVLARKRADGAVQITAPAFGNTASNPMASMALFGAAAEMRKARTENYTAAEGSFTITTDAPILTNNTDDGPAAAGAQQTLTWPVTVKISKVPETLLRLK</sequence>
<reference evidence="2 3" key="1">
    <citation type="submission" date="2020-08" db="EMBL/GenBank/DDBJ databases">
        <title>Genomic Encyclopedia of Type Strains, Phase IV (KMG-IV): sequencing the most valuable type-strain genomes for metagenomic binning, comparative biology and taxonomic classification.</title>
        <authorList>
            <person name="Goeker M."/>
        </authorList>
    </citation>
    <scope>NUCLEOTIDE SEQUENCE [LARGE SCALE GENOMIC DNA]</scope>
    <source>
        <strain evidence="2 3">DSM 25079</strain>
    </source>
</reference>
<feature type="signal peptide" evidence="1">
    <location>
        <begin position="1"/>
        <end position="17"/>
    </location>
</feature>
<dbReference type="RefSeq" id="WP_184018518.1">
    <property type="nucleotide sequence ID" value="NZ_JACIJC010000003.1"/>
</dbReference>
<feature type="chain" id="PRO_5031390279" description="Lipoprotein" evidence="1">
    <location>
        <begin position="18"/>
        <end position="315"/>
    </location>
</feature>
<organism evidence="2 3">
    <name type="scientific">Sphingobium boeckii</name>
    <dbReference type="NCBI Taxonomy" id="1082345"/>
    <lineage>
        <taxon>Bacteria</taxon>
        <taxon>Pseudomonadati</taxon>
        <taxon>Pseudomonadota</taxon>
        <taxon>Alphaproteobacteria</taxon>
        <taxon>Sphingomonadales</taxon>
        <taxon>Sphingomonadaceae</taxon>
        <taxon>Sphingobium</taxon>
    </lineage>
</organism>
<dbReference type="PROSITE" id="PS51257">
    <property type="entry name" value="PROKAR_LIPOPROTEIN"/>
    <property type="match status" value="1"/>
</dbReference>
<evidence type="ECO:0000313" key="2">
    <source>
        <dbReference type="EMBL" id="MBB5686306.1"/>
    </source>
</evidence>
<dbReference type="EMBL" id="JACIJC010000003">
    <property type="protein sequence ID" value="MBB5686306.1"/>
    <property type="molecule type" value="Genomic_DNA"/>
</dbReference>
<name>A0A7W9AIW1_9SPHN</name>
<evidence type="ECO:0000313" key="3">
    <source>
        <dbReference type="Proteomes" id="UP000549617"/>
    </source>
</evidence>
<accession>A0A7W9AIW1</accession>
<gene>
    <name evidence="2" type="ORF">FHS49_002322</name>
</gene>
<evidence type="ECO:0008006" key="4">
    <source>
        <dbReference type="Google" id="ProtNLM"/>
    </source>
</evidence>
<proteinExistence type="predicted"/>
<dbReference type="Proteomes" id="UP000549617">
    <property type="component" value="Unassembled WGS sequence"/>
</dbReference>
<keyword evidence="3" id="KW-1185">Reference proteome</keyword>
<evidence type="ECO:0000256" key="1">
    <source>
        <dbReference type="SAM" id="SignalP"/>
    </source>
</evidence>
<dbReference type="AlphaFoldDB" id="A0A7W9AIW1"/>
<comment type="caution">
    <text evidence="2">The sequence shown here is derived from an EMBL/GenBank/DDBJ whole genome shotgun (WGS) entry which is preliminary data.</text>
</comment>
<keyword evidence="1" id="KW-0732">Signal</keyword>
<protein>
    <recommendedName>
        <fullName evidence="4">Lipoprotein</fullName>
    </recommendedName>
</protein>